<keyword evidence="4" id="KW-0547">Nucleotide-binding</keyword>
<evidence type="ECO:0000256" key="4">
    <source>
        <dbReference type="ARBA" id="ARBA00022741"/>
    </source>
</evidence>
<reference evidence="10" key="2">
    <citation type="submission" date="2021-02" db="EMBL/GenBank/DDBJ databases">
        <authorList>
            <person name="Kimball J.A."/>
            <person name="Haas M.W."/>
            <person name="Macchietto M."/>
            <person name="Kono T."/>
            <person name="Duquette J."/>
            <person name="Shao M."/>
        </authorList>
    </citation>
    <scope>NUCLEOTIDE SEQUENCE</scope>
    <source>
        <tissue evidence="10">Fresh leaf tissue</tissue>
    </source>
</reference>
<evidence type="ECO:0000256" key="2">
    <source>
        <dbReference type="ARBA" id="ARBA00022527"/>
    </source>
</evidence>
<evidence type="ECO:0000256" key="6">
    <source>
        <dbReference type="ARBA" id="ARBA00022840"/>
    </source>
</evidence>
<dbReference type="PROSITE" id="PS50011">
    <property type="entry name" value="PROTEIN_KINASE_DOM"/>
    <property type="match status" value="1"/>
</dbReference>
<protein>
    <recommendedName>
        <fullName evidence="1">non-specific serine/threonine protein kinase</fullName>
        <ecNumber evidence="1">2.7.11.1</ecNumber>
    </recommendedName>
</protein>
<accession>A0A8J5UTX0</accession>
<evidence type="ECO:0000256" key="3">
    <source>
        <dbReference type="ARBA" id="ARBA00022679"/>
    </source>
</evidence>
<reference evidence="10" key="1">
    <citation type="journal article" date="2021" name="bioRxiv">
        <title>Whole Genome Assembly and Annotation of Northern Wild Rice, Zizania palustris L., Supports a Whole Genome Duplication in the Zizania Genus.</title>
        <authorList>
            <person name="Haas M."/>
            <person name="Kono T."/>
            <person name="Macchietto M."/>
            <person name="Millas R."/>
            <person name="McGilp L."/>
            <person name="Shao M."/>
            <person name="Duquette J."/>
            <person name="Hirsch C.N."/>
            <person name="Kimball J."/>
        </authorList>
    </citation>
    <scope>NUCLEOTIDE SEQUENCE</scope>
    <source>
        <tissue evidence="10">Fresh leaf tissue</tissue>
    </source>
</reference>
<dbReference type="Pfam" id="PF00069">
    <property type="entry name" value="Pkinase"/>
    <property type="match status" value="1"/>
</dbReference>
<evidence type="ECO:0000256" key="7">
    <source>
        <dbReference type="ARBA" id="ARBA00047899"/>
    </source>
</evidence>
<keyword evidence="11" id="KW-1185">Reference proteome</keyword>
<dbReference type="GO" id="GO:0005524">
    <property type="term" value="F:ATP binding"/>
    <property type="evidence" value="ECO:0007669"/>
    <property type="project" value="UniProtKB-KW"/>
</dbReference>
<sequence length="68" mass="7692">MEGVTRGLQYLHQDSQKKIIHRDMKASNVLLDANMNPKIGTFGYMSPEYVMYGSTPQNQMYSASAFLS</sequence>
<evidence type="ECO:0000313" key="11">
    <source>
        <dbReference type="Proteomes" id="UP000729402"/>
    </source>
</evidence>
<evidence type="ECO:0000256" key="1">
    <source>
        <dbReference type="ARBA" id="ARBA00012513"/>
    </source>
</evidence>
<keyword evidence="6" id="KW-0067">ATP-binding</keyword>
<dbReference type="FunFam" id="1.10.510.10:FF:001023">
    <property type="entry name" value="Os07g0541700 protein"/>
    <property type="match status" value="1"/>
</dbReference>
<keyword evidence="3" id="KW-0808">Transferase</keyword>
<keyword evidence="5" id="KW-0418">Kinase</keyword>
<keyword evidence="2" id="KW-0723">Serine/threonine-protein kinase</keyword>
<dbReference type="PANTHER" id="PTHR27002:SF428">
    <property type="entry name" value="OS07G0541900 PROTEIN"/>
    <property type="match status" value="1"/>
</dbReference>
<comment type="catalytic activity">
    <reaction evidence="8">
        <text>L-seryl-[protein] + ATP = O-phospho-L-seryl-[protein] + ADP + H(+)</text>
        <dbReference type="Rhea" id="RHEA:17989"/>
        <dbReference type="Rhea" id="RHEA-COMP:9863"/>
        <dbReference type="Rhea" id="RHEA-COMP:11604"/>
        <dbReference type="ChEBI" id="CHEBI:15378"/>
        <dbReference type="ChEBI" id="CHEBI:29999"/>
        <dbReference type="ChEBI" id="CHEBI:30616"/>
        <dbReference type="ChEBI" id="CHEBI:83421"/>
        <dbReference type="ChEBI" id="CHEBI:456216"/>
        <dbReference type="EC" id="2.7.11.1"/>
    </reaction>
</comment>
<name>A0A8J5UTX0_ZIZPA</name>
<dbReference type="InterPro" id="IPR008271">
    <property type="entry name" value="Ser/Thr_kinase_AS"/>
</dbReference>
<dbReference type="PANTHER" id="PTHR27002">
    <property type="entry name" value="RECEPTOR-LIKE SERINE/THREONINE-PROTEIN KINASE SD1-8"/>
    <property type="match status" value="1"/>
</dbReference>
<organism evidence="10 11">
    <name type="scientific">Zizania palustris</name>
    <name type="common">Northern wild rice</name>
    <dbReference type="NCBI Taxonomy" id="103762"/>
    <lineage>
        <taxon>Eukaryota</taxon>
        <taxon>Viridiplantae</taxon>
        <taxon>Streptophyta</taxon>
        <taxon>Embryophyta</taxon>
        <taxon>Tracheophyta</taxon>
        <taxon>Spermatophyta</taxon>
        <taxon>Magnoliopsida</taxon>
        <taxon>Liliopsida</taxon>
        <taxon>Poales</taxon>
        <taxon>Poaceae</taxon>
        <taxon>BOP clade</taxon>
        <taxon>Oryzoideae</taxon>
        <taxon>Oryzeae</taxon>
        <taxon>Zizaniinae</taxon>
        <taxon>Zizania</taxon>
    </lineage>
</organism>
<dbReference type="GO" id="GO:0004674">
    <property type="term" value="F:protein serine/threonine kinase activity"/>
    <property type="evidence" value="ECO:0007669"/>
    <property type="project" value="UniProtKB-KW"/>
</dbReference>
<evidence type="ECO:0000256" key="8">
    <source>
        <dbReference type="ARBA" id="ARBA00048679"/>
    </source>
</evidence>
<evidence type="ECO:0000259" key="9">
    <source>
        <dbReference type="PROSITE" id="PS50011"/>
    </source>
</evidence>
<dbReference type="PROSITE" id="PS00108">
    <property type="entry name" value="PROTEIN_KINASE_ST"/>
    <property type="match status" value="1"/>
</dbReference>
<dbReference type="Proteomes" id="UP000729402">
    <property type="component" value="Unassembled WGS sequence"/>
</dbReference>
<dbReference type="AlphaFoldDB" id="A0A8J5UTX0"/>
<proteinExistence type="predicted"/>
<dbReference type="EMBL" id="JAAALK010002131">
    <property type="protein sequence ID" value="KAG8036285.1"/>
    <property type="molecule type" value="Genomic_DNA"/>
</dbReference>
<comment type="catalytic activity">
    <reaction evidence="7">
        <text>L-threonyl-[protein] + ATP = O-phospho-L-threonyl-[protein] + ADP + H(+)</text>
        <dbReference type="Rhea" id="RHEA:46608"/>
        <dbReference type="Rhea" id="RHEA-COMP:11060"/>
        <dbReference type="Rhea" id="RHEA-COMP:11605"/>
        <dbReference type="ChEBI" id="CHEBI:15378"/>
        <dbReference type="ChEBI" id="CHEBI:30013"/>
        <dbReference type="ChEBI" id="CHEBI:30616"/>
        <dbReference type="ChEBI" id="CHEBI:61977"/>
        <dbReference type="ChEBI" id="CHEBI:456216"/>
        <dbReference type="EC" id="2.7.11.1"/>
    </reaction>
</comment>
<comment type="caution">
    <text evidence="10">The sequence shown here is derived from an EMBL/GenBank/DDBJ whole genome shotgun (WGS) entry which is preliminary data.</text>
</comment>
<dbReference type="GO" id="GO:0005886">
    <property type="term" value="C:plasma membrane"/>
    <property type="evidence" value="ECO:0007669"/>
    <property type="project" value="TreeGrafter"/>
</dbReference>
<dbReference type="EC" id="2.7.11.1" evidence="1"/>
<evidence type="ECO:0000256" key="5">
    <source>
        <dbReference type="ARBA" id="ARBA00022777"/>
    </source>
</evidence>
<dbReference type="OrthoDB" id="780437at2759"/>
<gene>
    <name evidence="10" type="ORF">GUJ93_ZPchr0182g2747</name>
</gene>
<feature type="domain" description="Protein kinase" evidence="9">
    <location>
        <begin position="1"/>
        <end position="68"/>
    </location>
</feature>
<dbReference type="InterPro" id="IPR000719">
    <property type="entry name" value="Prot_kinase_dom"/>
</dbReference>
<evidence type="ECO:0000313" key="10">
    <source>
        <dbReference type="EMBL" id="KAG8036285.1"/>
    </source>
</evidence>